<evidence type="ECO:0000259" key="7">
    <source>
        <dbReference type="PROSITE" id="PS51866"/>
    </source>
</evidence>
<dbReference type="InterPro" id="IPR050093">
    <property type="entry name" value="ABC_SmlMolc_Importer"/>
</dbReference>
<dbReference type="InterPro" id="IPR003439">
    <property type="entry name" value="ABC_transporter-like_ATP-bd"/>
</dbReference>
<evidence type="ECO:0000256" key="1">
    <source>
        <dbReference type="ARBA" id="ARBA00022448"/>
    </source>
</evidence>
<keyword evidence="2 5" id="KW-0500">Molybdenum</keyword>
<dbReference type="RefSeq" id="WP_344811371.1">
    <property type="nucleotide sequence ID" value="NZ_BAAAYX010000003.1"/>
</dbReference>
<evidence type="ECO:0000256" key="5">
    <source>
        <dbReference type="PROSITE-ProRule" id="PRU01213"/>
    </source>
</evidence>
<comment type="caution">
    <text evidence="8">The sequence shown here is derived from an EMBL/GenBank/DDBJ whole genome shotgun (WGS) entry which is preliminary data.</text>
</comment>
<dbReference type="SMART" id="SM00382">
    <property type="entry name" value="AAA"/>
    <property type="match status" value="1"/>
</dbReference>
<dbReference type="InterPro" id="IPR017871">
    <property type="entry name" value="ABC_transporter-like_CS"/>
</dbReference>
<dbReference type="Proteomes" id="UP001500051">
    <property type="component" value="Unassembled WGS sequence"/>
</dbReference>
<feature type="domain" description="Mop" evidence="7">
    <location>
        <begin position="293"/>
        <end position="359"/>
    </location>
</feature>
<dbReference type="PROSITE" id="PS00211">
    <property type="entry name" value="ABC_TRANSPORTER_1"/>
    <property type="match status" value="1"/>
</dbReference>
<accession>A0ABP7D164</accession>
<organism evidence="8 9">
    <name type="scientific">Microlunatus aurantiacus</name>
    <dbReference type="NCBI Taxonomy" id="446786"/>
    <lineage>
        <taxon>Bacteria</taxon>
        <taxon>Bacillati</taxon>
        <taxon>Actinomycetota</taxon>
        <taxon>Actinomycetes</taxon>
        <taxon>Propionibacteriales</taxon>
        <taxon>Propionibacteriaceae</taxon>
        <taxon>Microlunatus</taxon>
    </lineage>
</organism>
<keyword evidence="4 8" id="KW-0067">ATP-binding</keyword>
<evidence type="ECO:0000313" key="8">
    <source>
        <dbReference type="EMBL" id="GAA3697392.1"/>
    </source>
</evidence>
<dbReference type="PANTHER" id="PTHR42781">
    <property type="entry name" value="SPERMIDINE/PUTRESCINE IMPORT ATP-BINDING PROTEIN POTA"/>
    <property type="match status" value="1"/>
</dbReference>
<evidence type="ECO:0000256" key="2">
    <source>
        <dbReference type="ARBA" id="ARBA00022505"/>
    </source>
</evidence>
<dbReference type="PROSITE" id="PS51866">
    <property type="entry name" value="MOP"/>
    <property type="match status" value="1"/>
</dbReference>
<dbReference type="InterPro" id="IPR003593">
    <property type="entry name" value="AAA+_ATPase"/>
</dbReference>
<name>A0ABP7D164_9ACTN</name>
<dbReference type="Gene3D" id="3.40.50.300">
    <property type="entry name" value="P-loop containing nucleotide triphosphate hydrolases"/>
    <property type="match status" value="1"/>
</dbReference>
<proteinExistence type="predicted"/>
<keyword evidence="1" id="KW-0813">Transport</keyword>
<dbReference type="EMBL" id="BAAAYX010000003">
    <property type="protein sequence ID" value="GAA3697392.1"/>
    <property type="molecule type" value="Genomic_DNA"/>
</dbReference>
<gene>
    <name evidence="8" type="ORF">GCM10022204_11750</name>
</gene>
<evidence type="ECO:0000256" key="4">
    <source>
        <dbReference type="ARBA" id="ARBA00022840"/>
    </source>
</evidence>
<protein>
    <submittedName>
        <fullName evidence="8">ATP-binding cassette domain-containing protein</fullName>
    </submittedName>
</protein>
<dbReference type="Gene3D" id="2.40.50.100">
    <property type="match status" value="1"/>
</dbReference>
<dbReference type="SUPFAM" id="SSF50331">
    <property type="entry name" value="MOP-like"/>
    <property type="match status" value="1"/>
</dbReference>
<evidence type="ECO:0000259" key="6">
    <source>
        <dbReference type="PROSITE" id="PS50893"/>
    </source>
</evidence>
<dbReference type="InterPro" id="IPR027417">
    <property type="entry name" value="P-loop_NTPase"/>
</dbReference>
<evidence type="ECO:0000256" key="3">
    <source>
        <dbReference type="ARBA" id="ARBA00022741"/>
    </source>
</evidence>
<dbReference type="InterPro" id="IPR004606">
    <property type="entry name" value="Mop_domain"/>
</dbReference>
<dbReference type="PROSITE" id="PS50893">
    <property type="entry name" value="ABC_TRANSPORTER_2"/>
    <property type="match status" value="1"/>
</dbReference>
<dbReference type="SUPFAM" id="SSF52540">
    <property type="entry name" value="P-loop containing nucleoside triphosphate hydrolases"/>
    <property type="match status" value="1"/>
</dbReference>
<sequence>MSAAGATVSLTAEVAERGFAVEIHLAAGDRLAVLGPNGAGKSTLLSVLAGTLRPDRGRAELDGSLLFDVAGRQGRWRPPHTRRVALLAQDPLLFPNLTVLENVAFGPRAAGASRTTAREQARRWLSAVDAAALADRRPGQLSGGQAQRVAVARAVAAEPRVLLLDEPFAALDVTVAPLLRRMLRDVLAERSALIVTHDLLDAVLLSNRIVVLNEGQVIEQGPTAEVLRHPTSAFTARLAGLNLVGGTAGDGGLRPRQGGPSVGGVARTPLAPGEPATAVFSPNAVSVYLSPPHGSPRNVFAVTITELEPRGDQVRVRALTAEGESLTADVTPAAVGELDLYPGGRAFYTVKAASVTLYPT</sequence>
<feature type="domain" description="ABC transporter" evidence="6">
    <location>
        <begin position="3"/>
        <end position="239"/>
    </location>
</feature>
<keyword evidence="3" id="KW-0547">Nucleotide-binding</keyword>
<dbReference type="GO" id="GO:0005524">
    <property type="term" value="F:ATP binding"/>
    <property type="evidence" value="ECO:0007669"/>
    <property type="project" value="UniProtKB-KW"/>
</dbReference>
<dbReference type="Pfam" id="PF00005">
    <property type="entry name" value="ABC_tran"/>
    <property type="match status" value="1"/>
</dbReference>
<dbReference type="InterPro" id="IPR008995">
    <property type="entry name" value="Mo/tungstate-bd_C_term_dom"/>
</dbReference>
<evidence type="ECO:0000313" key="9">
    <source>
        <dbReference type="Proteomes" id="UP001500051"/>
    </source>
</evidence>
<reference evidence="9" key="1">
    <citation type="journal article" date="2019" name="Int. J. Syst. Evol. Microbiol.">
        <title>The Global Catalogue of Microorganisms (GCM) 10K type strain sequencing project: providing services to taxonomists for standard genome sequencing and annotation.</title>
        <authorList>
            <consortium name="The Broad Institute Genomics Platform"/>
            <consortium name="The Broad Institute Genome Sequencing Center for Infectious Disease"/>
            <person name="Wu L."/>
            <person name="Ma J."/>
        </authorList>
    </citation>
    <scope>NUCLEOTIDE SEQUENCE [LARGE SCALE GENOMIC DNA]</scope>
    <source>
        <strain evidence="9">JCM 16548</strain>
    </source>
</reference>
<keyword evidence="9" id="KW-1185">Reference proteome</keyword>
<dbReference type="Pfam" id="PF03459">
    <property type="entry name" value="TOBE"/>
    <property type="match status" value="1"/>
</dbReference>
<dbReference type="InterPro" id="IPR005116">
    <property type="entry name" value="Transp-assoc_OB_typ1"/>
</dbReference>
<dbReference type="PANTHER" id="PTHR42781:SF4">
    <property type="entry name" value="SPERMIDINE_PUTRESCINE IMPORT ATP-BINDING PROTEIN POTA"/>
    <property type="match status" value="1"/>
</dbReference>